<dbReference type="Gene3D" id="1.20.1270.60">
    <property type="entry name" value="Arfaptin homology (AH) domain/BAR domain"/>
    <property type="match status" value="1"/>
</dbReference>
<feature type="domain" description="PH" evidence="5">
    <location>
        <begin position="429"/>
        <end position="527"/>
    </location>
</feature>
<dbReference type="GO" id="GO:0061749">
    <property type="term" value="F:forked DNA-dependent helicase activity"/>
    <property type="evidence" value="ECO:0007669"/>
    <property type="project" value="TreeGrafter"/>
</dbReference>
<dbReference type="InterPro" id="IPR006935">
    <property type="entry name" value="Helicase/UvrB_N"/>
</dbReference>
<name>A0A8H7Q3V1_MORIS</name>
<dbReference type="SMART" id="SM00490">
    <property type="entry name" value="HELICc"/>
    <property type="match status" value="1"/>
</dbReference>
<keyword evidence="2" id="KW-0347">Helicase</keyword>
<dbReference type="PROSITE" id="PS51192">
    <property type="entry name" value="HELICASE_ATP_BIND_1"/>
    <property type="match status" value="1"/>
</dbReference>
<sequence length="1917" mass="217290">MYTIHHPQPVQLPSNAYTSRESFYSKPARANDKNTSSFFENHIQVAPLHNGHSAQRAMSPVHYSAHSELNIVGVEDIYRDSPVFREYLSDHETSLAKFGVFTDAISEVYEAGKLFEKSVQILALAVSDLLGDKYNEDEEKCETLLSKLARMVENFDQHHHLASEKLSDQLHEMKNRKKKADDLIEKLAPAMTACREECEKCLEHSSLMSDGNDMNSIKGYQEEALALFSSKEKLCKNAKEDSNKRRRFPGSLLKSNEKPINEDVSQISTIINLVHNFQDGTATFLNEVSQNIAEMRPMPVKQNLSDSLGPQNYTGVEQSDVPIALLAQLQNNLLEEFEVQDHRLHKHLSSYYEELRALCFEKMYGRSHTNHQYPGNDKHGRQMHPYIDVLNDTTMSTSPPPSTPRSPLPNQIFNQPEPPLLDPSVINGGTNMRGYMYKKSIKNDISIWRRRYFYLIASEARLMQYEDDQDDTAVANIRFCTISVVPLVEDKENVVSIISADQKEILLKPETENELYEWMQALTAYQDIRPQDSKSTSPMVSRQKPMEFNQFSLSAISLDPSETLTSTSACRTSYCPGPGIDGEILKHGKVHLRVENKKDKNFSIKNSYWRKLHCSFKSNGKFELFDGHEHRQVDTVTIPNLNRNQIYPVENSVFSTFGCFAIRTSPIRAIYLSVATRQELESWLTLLKIFAQPNVSGYRSGNTPDIDSFLYRLERTLCIRVFEAKNISLGSRESSCELCCEIAVEDEVLAKTGMQKKTPLPLWNEDFTLSNLPEIAQGLTVTLVSKSKHKKESRIGKVSLSVSELHNDRLAGEWYRLQKEHRQGAFATLAGLGAQALDPTGSLRLGTMLQERIILPVYSYEPLIDILTNFDNHVTIELAQKAPNLESFVSNALNIYEGLGLAIPWIYSLIDYEVSGITAGNSLLTKAIDLYMRMISRNFLEQTIGETIRALIDSKLHIEVDPTKTPKGTNISENWKQLFLYVRSLWRGIELGKSKCPMELRSIFAYLQASIVKKFVLDDEEENNRQTIRYNCVSGFIFLRLICPAILSPRTFGLVRDQPDVKTTRSLTLLAKCLMSLANLVDPSLKEPWMSFLHQFIMENTKSLMEFINFVSITPFTEDELYNDKGGYIKTAFAKITKPFRGDKLPQTTLEDIPIPPHYIDLPKELSRMTSAITNWSSAGMEGANNSATIHQICCMLDERFPSLISYNFMFFLQTIAKRYTIPICPSNKSVSSVLFRKGTLQLHRVCLATSNATIKATIVKNDNVSSKVLREYQQECVNASLEQLQNGKRRQIVSLPVGMELHIVNRSGKTVVMANLLAKIPDRSDIATKTLVLAHREELLDQAQRQISSINPKLRVVVDQGRRKPDIGTADVVVASVPTLGRTGSERLERYDPNLFKAILIDEAHHAAARTYQNILDHFGATDHDSKMFVWGCSATVRRHDGIGLQGVFDHIVYHRDFLTMVEEGWLCNMRVTTVQTKVDLSSVGTRFNDFKEKELSKAINTDDRNEIIVKSWQKYAGRLESIRSGNEAIAYETMQFSEIDGRKSTLVFAVDMAHTLSLCNAFRAIGVKAQFITSKSSNIERHEALESFRDGSCPVLVNCGILTEGTDIPRIDCILMARPTKSSTLFQQMFGRGMRLHESKKDCLIIDFVDNFHRAGRSGIVTIPTLLGLDISTELKGKPRKDIDLLEVERQAEGQVSKVDKSSFLVDQHASSEADIHRPTAHLTITEYDSIFEVVDDCSGTKDLHRISHNAWVSVGDNVYILSIKGGSIKLEKDNDDLWHAKLRRIIPTSKSKPIYTKPKDLPLTADSRDQAIKAMDTYLNNYYKADSTNSLWIKRNARYRQEPATEAQIRVLKKRFGMTVSDGTITKGQAMNLFARMQEGQGRIWRRQAESRKKKISEHEERVKAGVLRRNNTE</sequence>
<dbReference type="OrthoDB" id="775356at2759"/>
<evidence type="ECO:0000259" key="6">
    <source>
        <dbReference type="PROSITE" id="PS50004"/>
    </source>
</evidence>
<dbReference type="SUPFAM" id="SSF49562">
    <property type="entry name" value="C2 domain (Calcium/lipid-binding domain, CaLB)"/>
    <property type="match status" value="1"/>
</dbReference>
<dbReference type="Pfam" id="PF00168">
    <property type="entry name" value="C2"/>
    <property type="match status" value="1"/>
</dbReference>
<dbReference type="CDD" id="cd18799">
    <property type="entry name" value="SF2_C_EcoAI-like"/>
    <property type="match status" value="1"/>
</dbReference>
<dbReference type="Gene3D" id="2.60.40.150">
    <property type="entry name" value="C2 domain"/>
    <property type="match status" value="1"/>
</dbReference>
<gene>
    <name evidence="10" type="ORF">INT43_000726</name>
</gene>
<keyword evidence="1" id="KW-0343">GTPase activation</keyword>
<evidence type="ECO:0000256" key="3">
    <source>
        <dbReference type="SAM" id="Coils"/>
    </source>
</evidence>
<evidence type="ECO:0000259" key="7">
    <source>
        <dbReference type="PROSITE" id="PS50018"/>
    </source>
</evidence>
<dbReference type="SMART" id="SM00233">
    <property type="entry name" value="PH"/>
    <property type="match status" value="2"/>
</dbReference>
<dbReference type="InterPro" id="IPR011993">
    <property type="entry name" value="PH-like_dom_sf"/>
</dbReference>
<feature type="domain" description="C2" evidence="6">
    <location>
        <begin position="696"/>
        <end position="815"/>
    </location>
</feature>
<dbReference type="Gene3D" id="1.10.506.10">
    <property type="entry name" value="GTPase Activation - p120gap, domain 1"/>
    <property type="match status" value="2"/>
</dbReference>
<feature type="domain" description="Helicase C-terminal" evidence="9">
    <location>
        <begin position="1533"/>
        <end position="1688"/>
    </location>
</feature>
<feature type="domain" description="Helicase ATP-binding" evidence="8">
    <location>
        <begin position="1291"/>
        <end position="1456"/>
    </location>
</feature>
<reference evidence="10" key="1">
    <citation type="submission" date="2020-12" db="EMBL/GenBank/DDBJ databases">
        <title>Metabolic potential, ecology and presence of endohyphal bacteria is reflected in genomic diversity of Mucoromycotina.</title>
        <authorList>
            <person name="Muszewska A."/>
            <person name="Okrasinska A."/>
            <person name="Steczkiewicz K."/>
            <person name="Drgas O."/>
            <person name="Orlowska M."/>
            <person name="Perlinska-Lenart U."/>
            <person name="Aleksandrzak-Piekarczyk T."/>
            <person name="Szatraj K."/>
            <person name="Zielenkiewicz U."/>
            <person name="Pilsyk S."/>
            <person name="Malc E."/>
            <person name="Mieczkowski P."/>
            <person name="Kruszewska J.S."/>
            <person name="Biernat P."/>
            <person name="Pawlowska J."/>
        </authorList>
    </citation>
    <scope>NUCLEOTIDE SEQUENCE</scope>
    <source>
        <strain evidence="10">WA0000067209</strain>
    </source>
</reference>
<comment type="caution">
    <text evidence="10">The sequence shown here is derived from an EMBL/GenBank/DDBJ whole genome shotgun (WGS) entry which is preliminary data.</text>
</comment>
<dbReference type="GO" id="GO:0005524">
    <property type="term" value="F:ATP binding"/>
    <property type="evidence" value="ECO:0007669"/>
    <property type="project" value="InterPro"/>
</dbReference>
<evidence type="ECO:0000259" key="9">
    <source>
        <dbReference type="PROSITE" id="PS51194"/>
    </source>
</evidence>
<dbReference type="Gene3D" id="2.30.29.30">
    <property type="entry name" value="Pleckstrin-homology domain (PH domain)/Phosphotyrosine-binding domain (PTB)"/>
    <property type="match status" value="1"/>
</dbReference>
<dbReference type="Gene3D" id="3.40.50.300">
    <property type="entry name" value="P-loop containing nucleotide triphosphate hydrolases"/>
    <property type="match status" value="2"/>
</dbReference>
<dbReference type="GO" id="GO:0005096">
    <property type="term" value="F:GTPase activator activity"/>
    <property type="evidence" value="ECO:0007669"/>
    <property type="project" value="UniProtKB-KW"/>
</dbReference>
<evidence type="ECO:0000256" key="2">
    <source>
        <dbReference type="ARBA" id="ARBA00022806"/>
    </source>
</evidence>
<dbReference type="Pfam" id="PF04851">
    <property type="entry name" value="ResIII"/>
    <property type="match status" value="1"/>
</dbReference>
<dbReference type="InterPro" id="IPR035892">
    <property type="entry name" value="C2_domain_sf"/>
</dbReference>
<keyword evidence="2" id="KW-0547">Nucleotide-binding</keyword>
<dbReference type="SMART" id="SM00487">
    <property type="entry name" value="DEXDc"/>
    <property type="match status" value="1"/>
</dbReference>
<dbReference type="Proteomes" id="UP000654370">
    <property type="component" value="Unassembled WGS sequence"/>
</dbReference>
<feature type="region of interest" description="Disordered" evidence="4">
    <location>
        <begin position="1893"/>
        <end position="1917"/>
    </location>
</feature>
<feature type="compositionally biased region" description="Basic and acidic residues" evidence="4">
    <location>
        <begin position="1893"/>
        <end position="1907"/>
    </location>
</feature>
<accession>A0A8H7Q3V1</accession>
<dbReference type="SUPFAM" id="SSF52540">
    <property type="entry name" value="P-loop containing nucleoside triphosphate hydrolases"/>
    <property type="match status" value="1"/>
</dbReference>
<dbReference type="InterPro" id="IPR027417">
    <property type="entry name" value="P-loop_NTPase"/>
</dbReference>
<protein>
    <submittedName>
        <fullName evidence="10">Uncharacterized protein</fullName>
    </submittedName>
</protein>
<dbReference type="SUPFAM" id="SSF48350">
    <property type="entry name" value="GTPase activation domain, GAP"/>
    <property type="match status" value="1"/>
</dbReference>
<dbReference type="Pfam" id="PF00169">
    <property type="entry name" value="PH"/>
    <property type="match status" value="1"/>
</dbReference>
<organism evidence="10 11">
    <name type="scientific">Mortierella isabellina</name>
    <name type="common">Filamentous fungus</name>
    <name type="synonym">Umbelopsis isabellina</name>
    <dbReference type="NCBI Taxonomy" id="91625"/>
    <lineage>
        <taxon>Eukaryota</taxon>
        <taxon>Fungi</taxon>
        <taxon>Fungi incertae sedis</taxon>
        <taxon>Mucoromycota</taxon>
        <taxon>Mucoromycotina</taxon>
        <taxon>Umbelopsidomycetes</taxon>
        <taxon>Umbelopsidales</taxon>
        <taxon>Umbelopsidaceae</taxon>
        <taxon>Umbelopsis</taxon>
    </lineage>
</organism>
<evidence type="ECO:0000313" key="11">
    <source>
        <dbReference type="Proteomes" id="UP000654370"/>
    </source>
</evidence>
<feature type="domain" description="Ras-GAP" evidence="7">
    <location>
        <begin position="884"/>
        <end position="1079"/>
    </location>
</feature>
<keyword evidence="2" id="KW-0067">ATP-binding</keyword>
<dbReference type="GO" id="GO:0032042">
    <property type="term" value="P:mitochondrial DNA metabolic process"/>
    <property type="evidence" value="ECO:0007669"/>
    <property type="project" value="TreeGrafter"/>
</dbReference>
<dbReference type="PROSITE" id="PS50004">
    <property type="entry name" value="C2"/>
    <property type="match status" value="1"/>
</dbReference>
<dbReference type="Pfam" id="PF00616">
    <property type="entry name" value="RasGAP"/>
    <property type="match status" value="1"/>
</dbReference>
<dbReference type="GO" id="GO:0070125">
    <property type="term" value="P:mitochondrial translational elongation"/>
    <property type="evidence" value="ECO:0007669"/>
    <property type="project" value="TreeGrafter"/>
</dbReference>
<dbReference type="GO" id="GO:0005759">
    <property type="term" value="C:mitochondrial matrix"/>
    <property type="evidence" value="ECO:0007669"/>
    <property type="project" value="TreeGrafter"/>
</dbReference>
<dbReference type="InterPro" id="IPR023152">
    <property type="entry name" value="RasGAP_CS"/>
</dbReference>
<keyword evidence="11" id="KW-1185">Reference proteome</keyword>
<dbReference type="PROSITE" id="PS51194">
    <property type="entry name" value="HELICASE_CTER"/>
    <property type="match status" value="1"/>
</dbReference>
<dbReference type="InterPro" id="IPR001849">
    <property type="entry name" value="PH_domain"/>
</dbReference>
<dbReference type="InterPro" id="IPR008936">
    <property type="entry name" value="Rho_GTPase_activation_prot"/>
</dbReference>
<evidence type="ECO:0000256" key="1">
    <source>
        <dbReference type="ARBA" id="ARBA00022468"/>
    </source>
</evidence>
<dbReference type="InterPro" id="IPR014001">
    <property type="entry name" value="Helicase_ATP-bd"/>
</dbReference>
<feature type="coiled-coil region" evidence="3">
    <location>
        <begin position="134"/>
        <end position="183"/>
    </location>
</feature>
<keyword evidence="3" id="KW-0175">Coiled coil</keyword>
<dbReference type="PANTHER" id="PTHR47396:SF1">
    <property type="entry name" value="ATP-DEPENDENT HELICASE IRC3-RELATED"/>
    <property type="match status" value="1"/>
</dbReference>
<dbReference type="EMBL" id="JAEPQZ010000002">
    <property type="protein sequence ID" value="KAG2184813.1"/>
    <property type="molecule type" value="Genomic_DNA"/>
</dbReference>
<dbReference type="SMART" id="SM00239">
    <property type="entry name" value="C2"/>
    <property type="match status" value="1"/>
</dbReference>
<dbReference type="PANTHER" id="PTHR47396">
    <property type="entry name" value="TYPE I RESTRICTION ENZYME ECOKI R PROTEIN"/>
    <property type="match status" value="1"/>
</dbReference>
<dbReference type="InterPro" id="IPR001650">
    <property type="entry name" value="Helicase_C-like"/>
</dbReference>
<evidence type="ECO:0000313" key="10">
    <source>
        <dbReference type="EMBL" id="KAG2184813.1"/>
    </source>
</evidence>
<dbReference type="SMART" id="SM00323">
    <property type="entry name" value="RasGAP"/>
    <property type="match status" value="1"/>
</dbReference>
<dbReference type="GO" id="GO:0000403">
    <property type="term" value="F:Y-form DNA binding"/>
    <property type="evidence" value="ECO:0007669"/>
    <property type="project" value="TreeGrafter"/>
</dbReference>
<dbReference type="Pfam" id="PF00271">
    <property type="entry name" value="Helicase_C"/>
    <property type="match status" value="1"/>
</dbReference>
<dbReference type="InterPro" id="IPR027267">
    <property type="entry name" value="AH/BAR_dom_sf"/>
</dbReference>
<proteinExistence type="predicted"/>
<dbReference type="PROSITE" id="PS50003">
    <property type="entry name" value="PH_DOMAIN"/>
    <property type="match status" value="1"/>
</dbReference>
<dbReference type="SUPFAM" id="SSF50729">
    <property type="entry name" value="PH domain-like"/>
    <property type="match status" value="2"/>
</dbReference>
<dbReference type="PROSITE" id="PS00509">
    <property type="entry name" value="RAS_GTPASE_ACTIV_1"/>
    <property type="match status" value="1"/>
</dbReference>
<evidence type="ECO:0000256" key="4">
    <source>
        <dbReference type="SAM" id="MobiDB-lite"/>
    </source>
</evidence>
<dbReference type="InterPro" id="IPR001936">
    <property type="entry name" value="RasGAP_dom"/>
</dbReference>
<evidence type="ECO:0000259" key="5">
    <source>
        <dbReference type="PROSITE" id="PS50003"/>
    </source>
</evidence>
<dbReference type="PROSITE" id="PS50018">
    <property type="entry name" value="RAS_GTPASE_ACTIV_2"/>
    <property type="match status" value="1"/>
</dbReference>
<dbReference type="InterPro" id="IPR050742">
    <property type="entry name" value="Helicase_Restrict-Modif_Enz"/>
</dbReference>
<evidence type="ECO:0000259" key="8">
    <source>
        <dbReference type="PROSITE" id="PS51192"/>
    </source>
</evidence>
<dbReference type="GO" id="GO:0016787">
    <property type="term" value="F:hydrolase activity"/>
    <property type="evidence" value="ECO:0007669"/>
    <property type="project" value="InterPro"/>
</dbReference>
<keyword evidence="2" id="KW-0378">Hydrolase</keyword>
<dbReference type="InterPro" id="IPR000008">
    <property type="entry name" value="C2_dom"/>
</dbReference>
<dbReference type="GO" id="GO:0036121">
    <property type="term" value="F:double-stranded DNA helicase activity"/>
    <property type="evidence" value="ECO:0007669"/>
    <property type="project" value="TreeGrafter"/>
</dbReference>